<dbReference type="GO" id="GO:0008081">
    <property type="term" value="F:phosphoric diester hydrolase activity"/>
    <property type="evidence" value="ECO:0007669"/>
    <property type="project" value="InterPro"/>
</dbReference>
<dbReference type="GO" id="GO:0006629">
    <property type="term" value="P:lipid metabolic process"/>
    <property type="evidence" value="ECO:0007669"/>
    <property type="project" value="InterPro"/>
</dbReference>
<evidence type="ECO:0000313" key="3">
    <source>
        <dbReference type="EMBL" id="OWV30039.1"/>
    </source>
</evidence>
<dbReference type="Pfam" id="PF03009">
    <property type="entry name" value="GDPD"/>
    <property type="match status" value="1"/>
</dbReference>
<keyword evidence="1" id="KW-0472">Membrane</keyword>
<reference evidence="3 4" key="1">
    <citation type="submission" date="2014-08" db="EMBL/GenBank/DDBJ databases">
        <title>Draft genome sequence of a novel L-asparaginase producing marine bacterium, Halomonas campaniensis.</title>
        <authorList>
            <person name="Sundarakrishnan B."/>
            <person name="Moushumi Priya A."/>
            <person name="Raman G."/>
            <person name="Sakthivel N."/>
            <person name="Park S."/>
            <person name="Jayachandran S."/>
        </authorList>
    </citation>
    <scope>NUCLEOTIDE SEQUENCE [LARGE SCALE GENOMIC DNA]</scope>
    <source>
        <strain evidence="3 4">SK03</strain>
    </source>
</reference>
<feature type="transmembrane region" description="Helical" evidence="1">
    <location>
        <begin position="340"/>
        <end position="360"/>
    </location>
</feature>
<dbReference type="InterPro" id="IPR030395">
    <property type="entry name" value="GP_PDE_dom"/>
</dbReference>
<evidence type="ECO:0000313" key="4">
    <source>
        <dbReference type="Proteomes" id="UP000197334"/>
    </source>
</evidence>
<keyword evidence="1" id="KW-0812">Transmembrane</keyword>
<proteinExistence type="predicted"/>
<dbReference type="AlphaFoldDB" id="A0A246S0U6"/>
<dbReference type="PROSITE" id="PS51704">
    <property type="entry name" value="GP_PDE"/>
    <property type="match status" value="1"/>
</dbReference>
<feature type="transmembrane region" description="Helical" evidence="1">
    <location>
        <begin position="141"/>
        <end position="167"/>
    </location>
</feature>
<keyword evidence="4" id="KW-1185">Reference proteome</keyword>
<name>A0A246S0U6_9GAMM</name>
<dbReference type="InterPro" id="IPR017946">
    <property type="entry name" value="PLC-like_Pdiesterase_TIM-brl"/>
</dbReference>
<feature type="domain" description="GP-PDE" evidence="2">
    <location>
        <begin position="369"/>
        <end position="625"/>
    </location>
</feature>
<dbReference type="Pfam" id="PF10110">
    <property type="entry name" value="GPDPase_memb"/>
    <property type="match status" value="1"/>
</dbReference>
<evidence type="ECO:0000259" key="2">
    <source>
        <dbReference type="PROSITE" id="PS51704"/>
    </source>
</evidence>
<accession>A0A246S0U6</accession>
<feature type="transmembrane region" description="Helical" evidence="1">
    <location>
        <begin position="286"/>
        <end position="319"/>
    </location>
</feature>
<dbReference type="PROSITE" id="PS50007">
    <property type="entry name" value="PIPLC_X_DOMAIN"/>
    <property type="match status" value="1"/>
</dbReference>
<organism evidence="3 4">
    <name type="scientific">Halomonas campaniensis</name>
    <dbReference type="NCBI Taxonomy" id="213554"/>
    <lineage>
        <taxon>Bacteria</taxon>
        <taxon>Pseudomonadati</taxon>
        <taxon>Pseudomonadota</taxon>
        <taxon>Gammaproteobacteria</taxon>
        <taxon>Oceanospirillales</taxon>
        <taxon>Halomonadaceae</taxon>
        <taxon>Halomonas</taxon>
    </lineage>
</organism>
<dbReference type="EMBL" id="JPUA01000026">
    <property type="protein sequence ID" value="OWV30039.1"/>
    <property type="molecule type" value="Genomic_DNA"/>
</dbReference>
<feature type="transmembrane region" description="Helical" evidence="1">
    <location>
        <begin position="81"/>
        <end position="107"/>
    </location>
</feature>
<feature type="transmembrane region" description="Helical" evidence="1">
    <location>
        <begin position="187"/>
        <end position="210"/>
    </location>
</feature>
<feature type="transmembrane region" description="Helical" evidence="1">
    <location>
        <begin position="41"/>
        <end position="61"/>
    </location>
</feature>
<comment type="caution">
    <text evidence="3">The sequence shown here is derived from an EMBL/GenBank/DDBJ whole genome shotgun (WGS) entry which is preliminary data.</text>
</comment>
<protein>
    <submittedName>
        <fullName evidence="3">Glycerophosphodiester phosphodiesterase</fullName>
    </submittedName>
</protein>
<dbReference type="OrthoDB" id="9795622at2"/>
<dbReference type="SUPFAM" id="SSF51695">
    <property type="entry name" value="PLC-like phosphodiesterases"/>
    <property type="match status" value="1"/>
</dbReference>
<dbReference type="Proteomes" id="UP000197334">
    <property type="component" value="Unassembled WGS sequence"/>
</dbReference>
<gene>
    <name evidence="3" type="ORF">JI62_09945</name>
</gene>
<keyword evidence="1" id="KW-1133">Transmembrane helix</keyword>
<dbReference type="Gene3D" id="3.20.20.190">
    <property type="entry name" value="Phosphatidylinositol (PI) phosphodiesterase"/>
    <property type="match status" value="1"/>
</dbReference>
<dbReference type="PANTHER" id="PTHR46211:SF1">
    <property type="entry name" value="GLYCEROPHOSPHODIESTER PHOSPHODIESTERASE, CYTOPLASMIC"/>
    <property type="match status" value="1"/>
</dbReference>
<dbReference type="PANTHER" id="PTHR46211">
    <property type="entry name" value="GLYCEROPHOSPHORYL DIESTER PHOSPHODIESTERASE"/>
    <property type="match status" value="1"/>
</dbReference>
<dbReference type="RefSeq" id="WP_088700024.1">
    <property type="nucleotide sequence ID" value="NZ_JPUA01000026.1"/>
</dbReference>
<dbReference type="InterPro" id="IPR018476">
    <property type="entry name" value="GlyceroP-diester-Pdiesterase_M"/>
</dbReference>
<evidence type="ECO:0000256" key="1">
    <source>
        <dbReference type="SAM" id="Phobius"/>
    </source>
</evidence>
<feature type="transmembrane region" description="Helical" evidence="1">
    <location>
        <begin position="244"/>
        <end position="266"/>
    </location>
</feature>
<sequence length="647" mass="72641">MPGVAVAATLGIHSYRLMTMQPLTYLGSALLRTLRDHLRPLIAYHLFFTLLASALLLPAITWVTRWLLAQLNRTVVTNDELIALLFSPLGLVGMLVGLGFAFLIIYWQQAGMLQVAVRPRDNHYRLALEALWLSTRRLPALAGLVILQVGTHLLLLAPFMAGLAWLYDLWLSGIDPYYLQRVRPPVLWYFIACALPLVIGWIWAASWLYLRWLLALPFVALESCGPWQALRRSVSLTRGWRRSIGAAVLLLLVLIVSLPLLATLLFDRLFTPLLWWLPEHNAVLIPAMLAYLIGYVLVTLAITFIGIAANALLSACLYMQLAHREARPAPPPEGINAGKLAWAVELSVLIFAGLQAWWILNSFEIRDNVAVIAHRGSSMVAPENTLAALEQSLIDGADYIEIDVRLSRDQQVMLYHDRSLARLTGDNREFGELTREELQQYDVGSWFGDAFRNEAIPGLDEALDRVRGKAGLMIDIKPLPGQAQALADAVIEALNVESDVRYRCWATQQSAFDGYTACGFPNALMDMRMATMSPSLLKHIKAQAPELRVTLLAQLILPGTLNRRNFDALGLRHNRITEGEIQLARLYGYEIHAWTVNDRARMSTLIDLGVDAIITDYPDRLTELIQDRRELSDGALMLVKLRNWLRQ</sequence>